<dbReference type="InParanoid" id="A0A151GN93"/>
<dbReference type="RefSeq" id="XP_040657918.1">
    <property type="nucleotide sequence ID" value="XM_040802885.1"/>
</dbReference>
<feature type="compositionally biased region" description="Basic and acidic residues" evidence="1">
    <location>
        <begin position="713"/>
        <end position="732"/>
    </location>
</feature>
<evidence type="ECO:0000313" key="2">
    <source>
        <dbReference type="EMBL" id="KYK58566.1"/>
    </source>
</evidence>
<reference evidence="2 3" key="1">
    <citation type="journal article" date="2016" name="Sci. Rep.">
        <title>Insights into Adaptations to a Near-Obligate Nematode Endoparasitic Lifestyle from the Finished Genome of Drechmeria coniospora.</title>
        <authorList>
            <person name="Zhang L."/>
            <person name="Zhou Z."/>
            <person name="Guo Q."/>
            <person name="Fokkens L."/>
            <person name="Miskei M."/>
            <person name="Pocsi I."/>
            <person name="Zhang W."/>
            <person name="Chen M."/>
            <person name="Wang L."/>
            <person name="Sun Y."/>
            <person name="Donzelli B.G."/>
            <person name="Gibson D.M."/>
            <person name="Nelson D.R."/>
            <person name="Luo J.G."/>
            <person name="Rep M."/>
            <person name="Liu H."/>
            <person name="Yang S."/>
            <person name="Wang J."/>
            <person name="Krasnoff S.B."/>
            <person name="Xu Y."/>
            <person name="Molnar I."/>
            <person name="Lin M."/>
        </authorList>
    </citation>
    <scope>NUCLEOTIDE SEQUENCE [LARGE SCALE GENOMIC DNA]</scope>
    <source>
        <strain evidence="2 3">ARSEF 6962</strain>
    </source>
</reference>
<dbReference type="AlphaFoldDB" id="A0A151GN93"/>
<evidence type="ECO:0000313" key="3">
    <source>
        <dbReference type="Proteomes" id="UP000076580"/>
    </source>
</evidence>
<dbReference type="GeneID" id="63718226"/>
<evidence type="ECO:0000256" key="1">
    <source>
        <dbReference type="SAM" id="MobiDB-lite"/>
    </source>
</evidence>
<accession>A0A151GN93</accession>
<dbReference type="EMBL" id="LAYC01000002">
    <property type="protein sequence ID" value="KYK58566.1"/>
    <property type="molecule type" value="Genomic_DNA"/>
</dbReference>
<evidence type="ECO:0008006" key="4">
    <source>
        <dbReference type="Google" id="ProtNLM"/>
    </source>
</evidence>
<organism evidence="2 3">
    <name type="scientific">Drechmeria coniospora</name>
    <name type="common">Nematophagous fungus</name>
    <name type="synonym">Meria coniospora</name>
    <dbReference type="NCBI Taxonomy" id="98403"/>
    <lineage>
        <taxon>Eukaryota</taxon>
        <taxon>Fungi</taxon>
        <taxon>Dikarya</taxon>
        <taxon>Ascomycota</taxon>
        <taxon>Pezizomycotina</taxon>
        <taxon>Sordariomycetes</taxon>
        <taxon>Hypocreomycetidae</taxon>
        <taxon>Hypocreales</taxon>
        <taxon>Ophiocordycipitaceae</taxon>
        <taxon>Drechmeria</taxon>
    </lineage>
</organism>
<comment type="caution">
    <text evidence="2">The sequence shown here is derived from an EMBL/GenBank/DDBJ whole genome shotgun (WGS) entry which is preliminary data.</text>
</comment>
<gene>
    <name evidence="2" type="ORF">DCS_05583</name>
</gene>
<dbReference type="STRING" id="98403.A0A151GN93"/>
<feature type="region of interest" description="Disordered" evidence="1">
    <location>
        <begin position="358"/>
        <end position="395"/>
    </location>
</feature>
<sequence length="732" mass="79611">MAKSRGRKSAAASHELAIETEDKGQSPSPSPSPLSPPPSAVQQGQSVQAGTKGSKARKNASSSSLSPSASSLIICRNKHWRHISSFHGHWLQMPVETLETIANINYNTPRPRPIDPAVLFDVIKIRRNVDEASDLAVRAASDMISPILSSVGGIGAGSMSSFGLGPAGHGAKLSRERRFRMRELASQKLARAYRLDEIASSVATMQGASTLEEIGGLVLQRNPNDLDAKYVHFFHEKIPSRQLAESTDLKDLEGILSQKRQPEVLRTSASVKIFKDDLDGALQDLTAAMNLSRYNSQLHQTSTDPLPEARQLQAGKRRPVDVILAEDEQPSGLDSQLLLQRACVYLAMACDHVPGGLSNSSTAREHPEPEGAAAAAAEQADADSDNTEENSKDQAEVRRIVKSMAKRALRDLMAFLSAFEYSPDLPIKIHRDFYDRVEHAKQGTRNPRNPDANSPIKPHTVHPISVLFSPQQPPDLPEFPYKTVEKNGVKAGLHDNTCEWVTYHPLLTEALHCLLLCHCLAQTSPKELQRHAYMVARLVRLCDGHPVFQASRSPARSDWVEVLRRTDQWLDLCAGWDSLCFPAPLPILGGAPRMPLSAHKQVGASAAADSVVASQIQSEGNKEMGTMGKAILGAACVASKGLTREVIPLGTFSGVKVPSSAIPLDKDSPLFRDGDDSKDGSLASDRSLCISQWVKEAPTVTATKPKRKKRVRRDNGLGEMDKAAEDLGKLEL</sequence>
<feature type="compositionally biased region" description="Polar residues" evidence="1">
    <location>
        <begin position="40"/>
        <end position="51"/>
    </location>
</feature>
<keyword evidence="3" id="KW-1185">Reference proteome</keyword>
<feature type="region of interest" description="Disordered" evidence="1">
    <location>
        <begin position="1"/>
        <end position="67"/>
    </location>
</feature>
<feature type="region of interest" description="Disordered" evidence="1">
    <location>
        <begin position="699"/>
        <end position="732"/>
    </location>
</feature>
<feature type="compositionally biased region" description="Low complexity" evidence="1">
    <location>
        <begin position="370"/>
        <end position="379"/>
    </location>
</feature>
<name>A0A151GN93_DRECN</name>
<feature type="compositionally biased region" description="Pro residues" evidence="1">
    <location>
        <begin position="28"/>
        <end position="39"/>
    </location>
</feature>
<proteinExistence type="predicted"/>
<dbReference type="Proteomes" id="UP000076580">
    <property type="component" value="Chromosome 02"/>
</dbReference>
<protein>
    <recommendedName>
        <fullName evidence="4">Histidine kinase group protein</fullName>
    </recommendedName>
</protein>